<proteinExistence type="predicted"/>
<dbReference type="SUPFAM" id="SSF53756">
    <property type="entry name" value="UDP-Glycosyltransferase/glycogen phosphorylase"/>
    <property type="match status" value="1"/>
</dbReference>
<gene>
    <name evidence="3" type="ORF">AB0I48_09355</name>
</gene>
<feature type="region of interest" description="Disordered" evidence="1">
    <location>
        <begin position="416"/>
        <end position="436"/>
    </location>
</feature>
<keyword evidence="4" id="KW-1185">Reference proteome</keyword>
<dbReference type="RefSeq" id="WP_357781792.1">
    <property type="nucleotide sequence ID" value="NZ_JBFAKC010000004.1"/>
</dbReference>
<feature type="compositionally biased region" description="Basic and acidic residues" evidence="1">
    <location>
        <begin position="424"/>
        <end position="436"/>
    </location>
</feature>
<dbReference type="Pfam" id="PF06722">
    <property type="entry name" value="EryCIII-like_C"/>
    <property type="match status" value="1"/>
</dbReference>
<protein>
    <submittedName>
        <fullName evidence="3">Nucleotide disphospho-sugar-binding domain-containing protein</fullName>
    </submittedName>
</protein>
<dbReference type="Proteomes" id="UP001551695">
    <property type="component" value="Unassembled WGS sequence"/>
</dbReference>
<feature type="domain" description="Erythromycin biosynthesis protein CIII-like C-terminal" evidence="2">
    <location>
        <begin position="275"/>
        <end position="406"/>
    </location>
</feature>
<evidence type="ECO:0000256" key="1">
    <source>
        <dbReference type="SAM" id="MobiDB-lite"/>
    </source>
</evidence>
<dbReference type="PANTHER" id="PTHR48050:SF13">
    <property type="entry name" value="STEROL 3-BETA-GLUCOSYLTRANSFERASE UGT80A2"/>
    <property type="match status" value="1"/>
</dbReference>
<dbReference type="InterPro" id="IPR010610">
    <property type="entry name" value="EryCIII-like_C"/>
</dbReference>
<accession>A0ABV3FQR7</accession>
<dbReference type="Gene3D" id="3.40.50.2000">
    <property type="entry name" value="Glycogen Phosphorylase B"/>
    <property type="match status" value="2"/>
</dbReference>
<dbReference type="EMBL" id="JBFAKC010000004">
    <property type="protein sequence ID" value="MEV0707756.1"/>
    <property type="molecule type" value="Genomic_DNA"/>
</dbReference>
<evidence type="ECO:0000313" key="3">
    <source>
        <dbReference type="EMBL" id="MEV0707756.1"/>
    </source>
</evidence>
<organism evidence="3 4">
    <name type="scientific">Nocardia aurea</name>
    <dbReference type="NCBI Taxonomy" id="2144174"/>
    <lineage>
        <taxon>Bacteria</taxon>
        <taxon>Bacillati</taxon>
        <taxon>Actinomycetota</taxon>
        <taxon>Actinomycetes</taxon>
        <taxon>Mycobacteriales</taxon>
        <taxon>Nocardiaceae</taxon>
        <taxon>Nocardia</taxon>
    </lineage>
</organism>
<evidence type="ECO:0000313" key="4">
    <source>
        <dbReference type="Proteomes" id="UP001551695"/>
    </source>
</evidence>
<comment type="caution">
    <text evidence="3">The sequence shown here is derived from an EMBL/GenBank/DDBJ whole genome shotgun (WGS) entry which is preliminary data.</text>
</comment>
<dbReference type="CDD" id="cd03784">
    <property type="entry name" value="GT1_Gtf-like"/>
    <property type="match status" value="1"/>
</dbReference>
<dbReference type="PANTHER" id="PTHR48050">
    <property type="entry name" value="STEROL 3-BETA-GLUCOSYLTRANSFERASE"/>
    <property type="match status" value="1"/>
</dbReference>
<dbReference type="InterPro" id="IPR050426">
    <property type="entry name" value="Glycosyltransferase_28"/>
</dbReference>
<name>A0ABV3FQR7_9NOCA</name>
<evidence type="ECO:0000259" key="2">
    <source>
        <dbReference type="Pfam" id="PF06722"/>
    </source>
</evidence>
<sequence length="436" mass="46968">MARYLLAATPVPGHVTPMLAVAADLRRRGHEVALLTGAAFHRAATRIGVTPLPLPSAAQPAPMSSRRGPLPGMVHRWQIGRSELRAAFLAPLASQYRALSAAIDHGRYDAVLVDVMFTGAIPLLLSGRTRPPLLACGVVPLMLSSVDTTPFGVGWPPRRGRDHTMMNRFVHEVLFRAEQARLDSILGELGVGRAPVFFLDWPVLADRLLQFGSPAFEYPRRDLPPSVVFTGPLPPPDTGKALPEGWDVFASGRTVVHVTQGTWDNEDFGRLIRPTLSALGGRDDLVVVATTGGSSAPLGPVPPNTLVLDYVSYARLLPQVDVMITNGGYGGVQQALGHGIPVIIAGDTADKPETAARTAYFGVGIDLGTARPSAARIAAALDRVLETDDFRAAARRMADEMAEHTPFRTISDLLASLTRPPRPRTSERTTRKERLR</sequence>
<dbReference type="InterPro" id="IPR002213">
    <property type="entry name" value="UDP_glucos_trans"/>
</dbReference>
<reference evidence="3 4" key="1">
    <citation type="submission" date="2024-06" db="EMBL/GenBank/DDBJ databases">
        <title>The Natural Products Discovery Center: Release of the First 8490 Sequenced Strains for Exploring Actinobacteria Biosynthetic Diversity.</title>
        <authorList>
            <person name="Kalkreuter E."/>
            <person name="Kautsar S.A."/>
            <person name="Yang D."/>
            <person name="Bader C.D."/>
            <person name="Teijaro C.N."/>
            <person name="Fluegel L."/>
            <person name="Davis C.M."/>
            <person name="Simpson J.R."/>
            <person name="Lauterbach L."/>
            <person name="Steele A.D."/>
            <person name="Gui C."/>
            <person name="Meng S."/>
            <person name="Li G."/>
            <person name="Viehrig K."/>
            <person name="Ye F."/>
            <person name="Su P."/>
            <person name="Kiefer A.F."/>
            <person name="Nichols A."/>
            <person name="Cepeda A.J."/>
            <person name="Yan W."/>
            <person name="Fan B."/>
            <person name="Jiang Y."/>
            <person name="Adhikari A."/>
            <person name="Zheng C.-J."/>
            <person name="Schuster L."/>
            <person name="Cowan T.M."/>
            <person name="Smanski M.J."/>
            <person name="Chevrette M.G."/>
            <person name="De Carvalho L.P.S."/>
            <person name="Shen B."/>
        </authorList>
    </citation>
    <scope>NUCLEOTIDE SEQUENCE [LARGE SCALE GENOMIC DNA]</scope>
    <source>
        <strain evidence="3 4">NPDC050403</strain>
    </source>
</reference>